<dbReference type="GO" id="GO:0005886">
    <property type="term" value="C:plasma membrane"/>
    <property type="evidence" value="ECO:0007669"/>
    <property type="project" value="TreeGrafter"/>
</dbReference>
<reference evidence="5" key="1">
    <citation type="journal article" date="2014" name="Front. Microbiol.">
        <title>High frequency of phylogenetically diverse reductive dehalogenase-homologous genes in deep subseafloor sedimentary metagenomes.</title>
        <authorList>
            <person name="Kawai M."/>
            <person name="Futagami T."/>
            <person name="Toyoda A."/>
            <person name="Takaki Y."/>
            <person name="Nishi S."/>
            <person name="Hori S."/>
            <person name="Arai W."/>
            <person name="Tsubouchi T."/>
            <person name="Morono Y."/>
            <person name="Uchiyama I."/>
            <person name="Ito T."/>
            <person name="Fujiyama A."/>
            <person name="Inagaki F."/>
            <person name="Takami H."/>
        </authorList>
    </citation>
    <scope>NUCLEOTIDE SEQUENCE</scope>
    <source>
        <strain evidence="5">Expedition CK06-06</strain>
    </source>
</reference>
<keyword evidence="2" id="KW-0547">Nucleotide-binding</keyword>
<accession>X1QB31</accession>
<dbReference type="GO" id="GO:0005524">
    <property type="term" value="F:ATP binding"/>
    <property type="evidence" value="ECO:0007669"/>
    <property type="project" value="UniProtKB-KW"/>
</dbReference>
<dbReference type="Gene3D" id="3.40.50.300">
    <property type="entry name" value="P-loop containing nucleotide triphosphate hydrolases"/>
    <property type="match status" value="1"/>
</dbReference>
<dbReference type="AlphaFoldDB" id="X1QB31"/>
<dbReference type="GO" id="GO:0015808">
    <property type="term" value="P:L-alanine transport"/>
    <property type="evidence" value="ECO:0007669"/>
    <property type="project" value="TreeGrafter"/>
</dbReference>
<dbReference type="PANTHER" id="PTHR45772">
    <property type="entry name" value="CONSERVED COMPONENT OF ABC TRANSPORTER FOR NATURAL AMINO ACIDS-RELATED"/>
    <property type="match status" value="1"/>
</dbReference>
<organism evidence="5">
    <name type="scientific">marine sediment metagenome</name>
    <dbReference type="NCBI Taxonomy" id="412755"/>
    <lineage>
        <taxon>unclassified sequences</taxon>
        <taxon>metagenomes</taxon>
        <taxon>ecological metagenomes</taxon>
    </lineage>
</organism>
<dbReference type="GO" id="GO:1903806">
    <property type="term" value="P:L-isoleucine import across plasma membrane"/>
    <property type="evidence" value="ECO:0007669"/>
    <property type="project" value="TreeGrafter"/>
</dbReference>
<evidence type="ECO:0000313" key="5">
    <source>
        <dbReference type="EMBL" id="GAI40459.1"/>
    </source>
</evidence>
<dbReference type="SUPFAM" id="SSF52540">
    <property type="entry name" value="P-loop containing nucleoside triphosphate hydrolases"/>
    <property type="match status" value="1"/>
</dbReference>
<name>X1QB31_9ZZZZ</name>
<protein>
    <recommendedName>
        <fullName evidence="4">Branched-chain amino acid ATP-binding cassette transporter C-terminal domain-containing protein</fullName>
    </recommendedName>
</protein>
<evidence type="ECO:0000259" key="4">
    <source>
        <dbReference type="Pfam" id="PF12399"/>
    </source>
</evidence>
<dbReference type="EMBL" id="BARV01030361">
    <property type="protein sequence ID" value="GAI40459.1"/>
    <property type="molecule type" value="Genomic_DNA"/>
</dbReference>
<dbReference type="GO" id="GO:1903805">
    <property type="term" value="P:L-valine import across plasma membrane"/>
    <property type="evidence" value="ECO:0007669"/>
    <property type="project" value="TreeGrafter"/>
</dbReference>
<proteinExistence type="predicted"/>
<dbReference type="InterPro" id="IPR051120">
    <property type="entry name" value="ABC_AA/LPS_Transport"/>
</dbReference>
<dbReference type="InterPro" id="IPR032823">
    <property type="entry name" value="BCA_ABC_TP_C"/>
</dbReference>
<feature type="domain" description="Branched-chain amino acid ATP-binding cassette transporter C-terminal" evidence="4">
    <location>
        <begin position="111"/>
        <end position="134"/>
    </location>
</feature>
<dbReference type="Pfam" id="PF12399">
    <property type="entry name" value="BCA_ABC_TP_C"/>
    <property type="match status" value="1"/>
</dbReference>
<evidence type="ECO:0000256" key="2">
    <source>
        <dbReference type="ARBA" id="ARBA00022741"/>
    </source>
</evidence>
<keyword evidence="3" id="KW-0067">ATP-binding</keyword>
<feature type="non-terminal residue" evidence="5">
    <location>
        <position position="1"/>
    </location>
</feature>
<dbReference type="InterPro" id="IPR027417">
    <property type="entry name" value="P-loop_NTPase"/>
</dbReference>
<dbReference type="GO" id="GO:0015192">
    <property type="term" value="F:L-phenylalanine transmembrane transporter activity"/>
    <property type="evidence" value="ECO:0007669"/>
    <property type="project" value="TreeGrafter"/>
</dbReference>
<evidence type="ECO:0000256" key="3">
    <source>
        <dbReference type="ARBA" id="ARBA00022840"/>
    </source>
</evidence>
<evidence type="ECO:0000256" key="1">
    <source>
        <dbReference type="ARBA" id="ARBA00022448"/>
    </source>
</evidence>
<sequence length="134" mass="14378">GTSPGMSAANAARESAELLEFVGLSAMSKIAAGELTLVNQKRLEVAAALATKPELLLLDELMAGLTPTETTEGMELVTRIRDRGITIFMIEHVMKAIMGVCDRVMVLHHGEKIAEGTPQEIATSKKVIEVYLGE</sequence>
<keyword evidence="1" id="KW-0813">Transport</keyword>
<dbReference type="GO" id="GO:0042941">
    <property type="term" value="P:D-alanine transmembrane transport"/>
    <property type="evidence" value="ECO:0007669"/>
    <property type="project" value="TreeGrafter"/>
</dbReference>
<dbReference type="PANTHER" id="PTHR45772:SF7">
    <property type="entry name" value="AMINO ACID ABC TRANSPORTER ATP-BINDING PROTEIN"/>
    <property type="match status" value="1"/>
</dbReference>
<gene>
    <name evidence="5" type="ORF">S06H3_48234</name>
</gene>
<dbReference type="GO" id="GO:0015188">
    <property type="term" value="F:L-isoleucine transmembrane transporter activity"/>
    <property type="evidence" value="ECO:0007669"/>
    <property type="project" value="TreeGrafter"/>
</dbReference>
<comment type="caution">
    <text evidence="5">The sequence shown here is derived from an EMBL/GenBank/DDBJ whole genome shotgun (WGS) entry which is preliminary data.</text>
</comment>
<dbReference type="GO" id="GO:0005304">
    <property type="term" value="F:L-valine transmembrane transporter activity"/>
    <property type="evidence" value="ECO:0007669"/>
    <property type="project" value="TreeGrafter"/>
</dbReference>